<organism evidence="2 3">
    <name type="scientific">Daphnia magna</name>
    <dbReference type="NCBI Taxonomy" id="35525"/>
    <lineage>
        <taxon>Eukaryota</taxon>
        <taxon>Metazoa</taxon>
        <taxon>Ecdysozoa</taxon>
        <taxon>Arthropoda</taxon>
        <taxon>Crustacea</taxon>
        <taxon>Branchiopoda</taxon>
        <taxon>Diplostraca</taxon>
        <taxon>Cladocera</taxon>
        <taxon>Anomopoda</taxon>
        <taxon>Daphniidae</taxon>
        <taxon>Daphnia</taxon>
    </lineage>
</organism>
<name>A0ABR0B7D8_9CRUS</name>
<feature type="region of interest" description="Disordered" evidence="1">
    <location>
        <begin position="1"/>
        <end position="47"/>
    </location>
</feature>
<dbReference type="Proteomes" id="UP001234178">
    <property type="component" value="Unassembled WGS sequence"/>
</dbReference>
<gene>
    <name evidence="2" type="ORF">OUZ56_029633</name>
</gene>
<evidence type="ECO:0000256" key="1">
    <source>
        <dbReference type="SAM" id="MobiDB-lite"/>
    </source>
</evidence>
<dbReference type="EMBL" id="JAOYFB010000040">
    <property type="protein sequence ID" value="KAK4037602.1"/>
    <property type="molecule type" value="Genomic_DNA"/>
</dbReference>
<protein>
    <submittedName>
        <fullName evidence="2">Uncharacterized protein</fullName>
    </submittedName>
</protein>
<evidence type="ECO:0000313" key="3">
    <source>
        <dbReference type="Proteomes" id="UP001234178"/>
    </source>
</evidence>
<keyword evidence="3" id="KW-1185">Reference proteome</keyword>
<feature type="compositionally biased region" description="Low complexity" evidence="1">
    <location>
        <begin position="29"/>
        <end position="42"/>
    </location>
</feature>
<proteinExistence type="predicted"/>
<reference evidence="2 3" key="1">
    <citation type="journal article" date="2023" name="Nucleic Acids Res.">
        <title>The hologenome of Daphnia magna reveals possible DNA methylation and microbiome-mediated evolution of the host genome.</title>
        <authorList>
            <person name="Chaturvedi A."/>
            <person name="Li X."/>
            <person name="Dhandapani V."/>
            <person name="Marshall H."/>
            <person name="Kissane S."/>
            <person name="Cuenca-Cambronero M."/>
            <person name="Asole G."/>
            <person name="Calvet F."/>
            <person name="Ruiz-Romero M."/>
            <person name="Marangio P."/>
            <person name="Guigo R."/>
            <person name="Rago D."/>
            <person name="Mirbahai L."/>
            <person name="Eastwood N."/>
            <person name="Colbourne J.K."/>
            <person name="Zhou J."/>
            <person name="Mallon E."/>
            <person name="Orsini L."/>
        </authorList>
    </citation>
    <scope>NUCLEOTIDE SEQUENCE [LARGE SCALE GENOMIC DNA]</scope>
    <source>
        <strain evidence="2">LRV0_1</strain>
    </source>
</reference>
<sequence>MHQVAAKKSKEDVTVHQPPTDNVEKQSDIDIPSLDSDSSTDLHQAKDIKVPNQDWNLKHSSTDLDSYLLYEVKAVVHGGLLHDAAAHLTALKKEFQVFKEDSVANILDGLSGKFPAFN</sequence>
<comment type="caution">
    <text evidence="2">The sequence shown here is derived from an EMBL/GenBank/DDBJ whole genome shotgun (WGS) entry which is preliminary data.</text>
</comment>
<evidence type="ECO:0000313" key="2">
    <source>
        <dbReference type="EMBL" id="KAK4037602.1"/>
    </source>
</evidence>
<accession>A0ABR0B7D8</accession>